<name>A0ABT0E0J7_9SPHN</name>
<sequence>MILLAGCSAEQRTLVAAQPTSPPTGPDDPRIAAIKGNFHQISQGGRYFTWYGCTSCHGEPKTGWPPRLPFVTYYARIGHKGYDRRIAAEQRWQISAYLNSLTVTDAAKRHRQAVDQKGEPTAGQWQGPL</sequence>
<evidence type="ECO:0000313" key="2">
    <source>
        <dbReference type="EMBL" id="MCK0532901.1"/>
    </source>
</evidence>
<accession>A0ABT0E0J7</accession>
<dbReference type="Proteomes" id="UP001203512">
    <property type="component" value="Unassembled WGS sequence"/>
</dbReference>
<organism evidence="2 3">
    <name type="scientific">Sphingobium agri</name>
    <dbReference type="NCBI Taxonomy" id="2933566"/>
    <lineage>
        <taxon>Bacteria</taxon>
        <taxon>Pseudomonadati</taxon>
        <taxon>Pseudomonadota</taxon>
        <taxon>Alphaproteobacteria</taxon>
        <taxon>Sphingomonadales</taxon>
        <taxon>Sphingomonadaceae</taxon>
        <taxon>Sphingobium</taxon>
    </lineage>
</organism>
<reference evidence="2 3" key="1">
    <citation type="submission" date="2022-04" db="EMBL/GenBank/DDBJ databases">
        <authorList>
            <person name="Huq M.A."/>
        </authorList>
    </citation>
    <scope>NUCLEOTIDE SEQUENCE [LARGE SCALE GENOMIC DNA]</scope>
    <source>
        <strain evidence="2 3">MAH-33</strain>
    </source>
</reference>
<feature type="region of interest" description="Disordered" evidence="1">
    <location>
        <begin position="110"/>
        <end position="129"/>
    </location>
</feature>
<protein>
    <recommendedName>
        <fullName evidence="4">Cytochrome c domain-containing protein</fullName>
    </recommendedName>
</protein>
<keyword evidence="3" id="KW-1185">Reference proteome</keyword>
<evidence type="ECO:0008006" key="4">
    <source>
        <dbReference type="Google" id="ProtNLM"/>
    </source>
</evidence>
<dbReference type="SUPFAM" id="SSF46626">
    <property type="entry name" value="Cytochrome c"/>
    <property type="match status" value="1"/>
</dbReference>
<dbReference type="InterPro" id="IPR036909">
    <property type="entry name" value="Cyt_c-like_dom_sf"/>
</dbReference>
<proteinExistence type="predicted"/>
<evidence type="ECO:0000256" key="1">
    <source>
        <dbReference type="SAM" id="MobiDB-lite"/>
    </source>
</evidence>
<evidence type="ECO:0000313" key="3">
    <source>
        <dbReference type="Proteomes" id="UP001203512"/>
    </source>
</evidence>
<dbReference type="EMBL" id="JALKHS010000012">
    <property type="protein sequence ID" value="MCK0532901.1"/>
    <property type="molecule type" value="Genomic_DNA"/>
</dbReference>
<gene>
    <name evidence="2" type="ORF">MU848_15020</name>
</gene>
<comment type="caution">
    <text evidence="2">The sequence shown here is derived from an EMBL/GenBank/DDBJ whole genome shotgun (WGS) entry which is preliminary data.</text>
</comment>